<comment type="catalytic activity">
    <reaction evidence="3">
        <text>xanthosine + phosphate = alpha-D-ribose 1-phosphate + xanthine</text>
        <dbReference type="Rhea" id="RHEA:27638"/>
        <dbReference type="ChEBI" id="CHEBI:17712"/>
        <dbReference type="ChEBI" id="CHEBI:18107"/>
        <dbReference type="ChEBI" id="CHEBI:43474"/>
        <dbReference type="ChEBI" id="CHEBI:57720"/>
        <dbReference type="EC" id="2.4.2.1"/>
    </reaction>
</comment>
<dbReference type="PATRIC" id="fig|1609969.3.peg.1046"/>
<comment type="catalytic activity">
    <reaction evidence="3">
        <text>inosine + phosphate = alpha-D-ribose 1-phosphate + hypoxanthine</text>
        <dbReference type="Rhea" id="RHEA:27646"/>
        <dbReference type="ChEBI" id="CHEBI:17368"/>
        <dbReference type="ChEBI" id="CHEBI:17596"/>
        <dbReference type="ChEBI" id="CHEBI:43474"/>
        <dbReference type="ChEBI" id="CHEBI:57720"/>
        <dbReference type="EC" id="2.4.2.1"/>
    </reaction>
</comment>
<comment type="similarity">
    <text evidence="3">Belongs to the nucleoside phosphorylase PpnP family.</text>
</comment>
<dbReference type="GO" id="GO:0047975">
    <property type="term" value="F:guanosine phosphorylase activity"/>
    <property type="evidence" value="ECO:0007669"/>
    <property type="project" value="RHEA"/>
</dbReference>
<comment type="catalytic activity">
    <reaction evidence="3">
        <text>adenosine + phosphate = alpha-D-ribose 1-phosphate + adenine</text>
        <dbReference type="Rhea" id="RHEA:27642"/>
        <dbReference type="ChEBI" id="CHEBI:16335"/>
        <dbReference type="ChEBI" id="CHEBI:16708"/>
        <dbReference type="ChEBI" id="CHEBI:43474"/>
        <dbReference type="ChEBI" id="CHEBI:57720"/>
        <dbReference type="EC" id="2.4.2.1"/>
    </reaction>
</comment>
<reference evidence="4 5" key="1">
    <citation type="submission" date="2015-02" db="EMBL/GenBank/DDBJ databases">
        <title>Single-cell genomics of uncultivated deep-branching MTB reveals a conserved set of magnetosome genes.</title>
        <authorList>
            <person name="Kolinko S."/>
            <person name="Richter M."/>
            <person name="Glockner F.O."/>
            <person name="Brachmann A."/>
            <person name="Schuler D."/>
        </authorList>
    </citation>
    <scope>NUCLEOTIDE SEQUENCE [LARGE SCALE GENOMIC DNA]</scope>
    <source>
        <strain evidence="4">SKK-01</strain>
    </source>
</reference>
<keyword evidence="1 3" id="KW-0328">Glycosyltransferase</keyword>
<dbReference type="AlphaFoldDB" id="A0A0F0CUP0"/>
<dbReference type="GO" id="GO:0004731">
    <property type="term" value="F:purine-nucleoside phosphorylase activity"/>
    <property type="evidence" value="ECO:0007669"/>
    <property type="project" value="UniProtKB-UniRule"/>
</dbReference>
<dbReference type="EC" id="2.4.2.1" evidence="3"/>
<name>A0A0F0CUP0_9BACT</name>
<comment type="function">
    <text evidence="3">Catalyzes the phosphorolysis of diverse nucleosides, yielding D-ribose 1-phosphate and the respective free bases. Can use uridine, adenosine, guanosine, cytidine, thymidine, inosine and xanthosine as substrates. Also catalyzes the reverse reactions.</text>
</comment>
<dbReference type="CDD" id="cd20296">
    <property type="entry name" value="cupin_PpnP-like"/>
    <property type="match status" value="1"/>
</dbReference>
<comment type="catalytic activity">
    <reaction evidence="3">
        <text>a purine D-ribonucleoside + phosphate = a purine nucleobase + alpha-D-ribose 1-phosphate</text>
        <dbReference type="Rhea" id="RHEA:19805"/>
        <dbReference type="ChEBI" id="CHEBI:26386"/>
        <dbReference type="ChEBI" id="CHEBI:43474"/>
        <dbReference type="ChEBI" id="CHEBI:57720"/>
        <dbReference type="ChEBI" id="CHEBI:142355"/>
        <dbReference type="EC" id="2.4.2.1"/>
    </reaction>
</comment>
<dbReference type="Proteomes" id="UP000033428">
    <property type="component" value="Unassembled WGS sequence"/>
</dbReference>
<dbReference type="Pfam" id="PF06865">
    <property type="entry name" value="Ppnp"/>
    <property type="match status" value="1"/>
</dbReference>
<sequence length="104" mass="11938">MKEFKNVTVIKKANIYFAGKVTSRTIIFPDSTKKTLGIMMPGKYEFSTDEKEKMEITAGKLTVQLLGSKEWKEIKGGEYFYVPAKSKFKLKVLEVTDYCCSYIK</sequence>
<evidence type="ECO:0000256" key="3">
    <source>
        <dbReference type="HAMAP-Rule" id="MF_01537"/>
    </source>
</evidence>
<gene>
    <name evidence="3" type="primary">ppnP</name>
    <name evidence="4" type="ORF">OMAG_000977</name>
</gene>
<dbReference type="PANTHER" id="PTHR36540:SF1">
    <property type="entry name" value="PYRIMIDINE_PURINE NUCLEOSIDE PHOSPHORYLASE"/>
    <property type="match status" value="1"/>
</dbReference>
<dbReference type="HAMAP" id="MF_01537">
    <property type="entry name" value="Nucleos_phosphorylase_PpnP"/>
    <property type="match status" value="1"/>
</dbReference>
<accession>A0A0F0CUP0</accession>
<dbReference type="EC" id="2.4.2.2" evidence="3"/>
<protein>
    <recommendedName>
        <fullName evidence="3">Pyrimidine/purine nucleoside phosphorylase</fullName>
        <ecNumber evidence="3">2.4.2.1</ecNumber>
        <ecNumber evidence="3">2.4.2.2</ecNumber>
    </recommendedName>
    <alternativeName>
        <fullName evidence="3">Adenosine phosphorylase</fullName>
    </alternativeName>
    <alternativeName>
        <fullName evidence="3">Cytidine phosphorylase</fullName>
    </alternativeName>
    <alternativeName>
        <fullName evidence="3">Guanosine phosphorylase</fullName>
    </alternativeName>
    <alternativeName>
        <fullName evidence="3">Inosine phosphorylase</fullName>
    </alternativeName>
    <alternativeName>
        <fullName evidence="3">Thymidine phosphorylase</fullName>
    </alternativeName>
    <alternativeName>
        <fullName evidence="3">Uridine phosphorylase</fullName>
    </alternativeName>
    <alternativeName>
        <fullName evidence="3">Xanthosine phosphorylase</fullName>
    </alternativeName>
</protein>
<dbReference type="Gene3D" id="2.60.120.10">
    <property type="entry name" value="Jelly Rolls"/>
    <property type="match status" value="1"/>
</dbReference>
<comment type="caution">
    <text evidence="4">The sequence shown here is derived from an EMBL/GenBank/DDBJ whole genome shotgun (WGS) entry which is preliminary data.</text>
</comment>
<keyword evidence="5" id="KW-1185">Reference proteome</keyword>
<organism evidence="4 5">
    <name type="scientific">Candidatus Omnitrophus magneticus</name>
    <dbReference type="NCBI Taxonomy" id="1609969"/>
    <lineage>
        <taxon>Bacteria</taxon>
        <taxon>Pseudomonadati</taxon>
        <taxon>Candidatus Omnitrophota</taxon>
        <taxon>Candidatus Omnitrophus</taxon>
    </lineage>
</organism>
<dbReference type="GO" id="GO:0005829">
    <property type="term" value="C:cytosol"/>
    <property type="evidence" value="ECO:0007669"/>
    <property type="project" value="TreeGrafter"/>
</dbReference>
<dbReference type="GO" id="GO:0004850">
    <property type="term" value="F:uridine phosphorylase activity"/>
    <property type="evidence" value="ECO:0007669"/>
    <property type="project" value="RHEA"/>
</dbReference>
<evidence type="ECO:0000313" key="5">
    <source>
        <dbReference type="Proteomes" id="UP000033428"/>
    </source>
</evidence>
<dbReference type="InterPro" id="IPR011051">
    <property type="entry name" value="RmlC_Cupin_sf"/>
</dbReference>
<dbReference type="PANTHER" id="PTHR36540">
    <property type="entry name" value="PYRIMIDINE/PURINE NUCLEOSIDE PHOSPHORYLASE"/>
    <property type="match status" value="1"/>
</dbReference>
<comment type="catalytic activity">
    <reaction evidence="3">
        <text>cytidine + phosphate = cytosine + alpha-D-ribose 1-phosphate</text>
        <dbReference type="Rhea" id="RHEA:52540"/>
        <dbReference type="ChEBI" id="CHEBI:16040"/>
        <dbReference type="ChEBI" id="CHEBI:17562"/>
        <dbReference type="ChEBI" id="CHEBI:43474"/>
        <dbReference type="ChEBI" id="CHEBI:57720"/>
        <dbReference type="EC" id="2.4.2.2"/>
    </reaction>
</comment>
<dbReference type="EMBL" id="JYNY01000212">
    <property type="protein sequence ID" value="KJJ85155.1"/>
    <property type="molecule type" value="Genomic_DNA"/>
</dbReference>
<comment type="catalytic activity">
    <reaction evidence="3">
        <text>guanosine + phosphate = alpha-D-ribose 1-phosphate + guanine</text>
        <dbReference type="Rhea" id="RHEA:13233"/>
        <dbReference type="ChEBI" id="CHEBI:16235"/>
        <dbReference type="ChEBI" id="CHEBI:16750"/>
        <dbReference type="ChEBI" id="CHEBI:43474"/>
        <dbReference type="ChEBI" id="CHEBI:57720"/>
        <dbReference type="EC" id="2.4.2.1"/>
    </reaction>
</comment>
<comment type="catalytic activity">
    <reaction evidence="3">
        <text>thymidine + phosphate = 2-deoxy-alpha-D-ribose 1-phosphate + thymine</text>
        <dbReference type="Rhea" id="RHEA:16037"/>
        <dbReference type="ChEBI" id="CHEBI:17748"/>
        <dbReference type="ChEBI" id="CHEBI:17821"/>
        <dbReference type="ChEBI" id="CHEBI:43474"/>
        <dbReference type="ChEBI" id="CHEBI:57259"/>
        <dbReference type="EC" id="2.4.2.2"/>
    </reaction>
</comment>
<comment type="catalytic activity">
    <reaction evidence="3">
        <text>uridine + phosphate = alpha-D-ribose 1-phosphate + uracil</text>
        <dbReference type="Rhea" id="RHEA:24388"/>
        <dbReference type="ChEBI" id="CHEBI:16704"/>
        <dbReference type="ChEBI" id="CHEBI:17568"/>
        <dbReference type="ChEBI" id="CHEBI:43474"/>
        <dbReference type="ChEBI" id="CHEBI:57720"/>
        <dbReference type="EC" id="2.4.2.2"/>
    </reaction>
</comment>
<evidence type="ECO:0000256" key="1">
    <source>
        <dbReference type="ARBA" id="ARBA00022676"/>
    </source>
</evidence>
<dbReference type="InterPro" id="IPR009664">
    <property type="entry name" value="Ppnp"/>
</dbReference>
<dbReference type="FunFam" id="2.60.120.10:FF:000016">
    <property type="entry name" value="Pyrimidine/purine nucleoside phosphorylase"/>
    <property type="match status" value="1"/>
</dbReference>
<dbReference type="InterPro" id="IPR014710">
    <property type="entry name" value="RmlC-like_jellyroll"/>
</dbReference>
<proteinExistence type="inferred from homology"/>
<dbReference type="SUPFAM" id="SSF51182">
    <property type="entry name" value="RmlC-like cupins"/>
    <property type="match status" value="1"/>
</dbReference>
<evidence type="ECO:0000313" key="4">
    <source>
        <dbReference type="EMBL" id="KJJ85155.1"/>
    </source>
</evidence>
<keyword evidence="2 3" id="KW-0808">Transferase</keyword>
<evidence type="ECO:0000256" key="2">
    <source>
        <dbReference type="ARBA" id="ARBA00022679"/>
    </source>
</evidence>
<dbReference type="GO" id="GO:0009032">
    <property type="term" value="F:thymidine phosphorylase activity"/>
    <property type="evidence" value="ECO:0007669"/>
    <property type="project" value="RHEA"/>
</dbReference>